<protein>
    <submittedName>
        <fullName evidence="1">Uncharacterized protein</fullName>
    </submittedName>
</protein>
<organism evidence="1 2">
    <name type="scientific">Amycolatopsis sulphurea</name>
    <dbReference type="NCBI Taxonomy" id="76022"/>
    <lineage>
        <taxon>Bacteria</taxon>
        <taxon>Bacillati</taxon>
        <taxon>Actinomycetota</taxon>
        <taxon>Actinomycetes</taxon>
        <taxon>Pseudonocardiales</taxon>
        <taxon>Pseudonocardiaceae</taxon>
        <taxon>Amycolatopsis</taxon>
    </lineage>
</organism>
<gene>
    <name evidence="1" type="ORF">ATK36_0821</name>
</gene>
<name>A0A2A9G3D5_9PSEU</name>
<dbReference type="Proteomes" id="UP000243542">
    <property type="component" value="Unassembled WGS sequence"/>
</dbReference>
<evidence type="ECO:0000313" key="1">
    <source>
        <dbReference type="EMBL" id="PFG57255.1"/>
    </source>
</evidence>
<keyword evidence="2" id="KW-1185">Reference proteome</keyword>
<proteinExistence type="predicted"/>
<reference evidence="1 2" key="1">
    <citation type="submission" date="2017-10" db="EMBL/GenBank/DDBJ databases">
        <title>Sequencing the genomes of 1000 actinobacteria strains.</title>
        <authorList>
            <person name="Klenk H.-P."/>
        </authorList>
    </citation>
    <scope>NUCLEOTIDE SEQUENCE [LARGE SCALE GENOMIC DNA]</scope>
    <source>
        <strain evidence="1 2">DSM 46092</strain>
    </source>
</reference>
<comment type="caution">
    <text evidence="1">The sequence shown here is derived from an EMBL/GenBank/DDBJ whole genome shotgun (WGS) entry which is preliminary data.</text>
</comment>
<accession>A0A2A9G3D5</accession>
<dbReference type="AlphaFoldDB" id="A0A2A9G3D5"/>
<sequence length="619" mass="68056">MDLDKSLADSQVPRLEGLAELAPTFSVSVLHCHPDANPKAAFRSLVNFLRTTLESRGRAQSVRCLGEVVLAESDRIEGIGSLVELGIDGLYVSARERRTMPSWSGEHHQVFDVANQLTVVVRRGAFVVIHAPVSDEALRRWSQKSNDRYRYLPGAILRRTLQGDGKTVWLRGVHRRRATKADSKTLGGLRIQEALDDEDGSFALSAAVIDYVPLDESAVVHGRLTVSLAKSRLYWKIQVDLATFLAAATETVSLFEKSLTVEPPEEQFWQLAVPETELSNVYGAYDVTIAEPDELPAAADPDGELTERMELLRNSFLEVRGHPKSPAFTAVVGFEGTEAGSLSITPVARGSGFDLDIRFAGTPSNEAMARQIRDAVGTGELLRIYYESGHTFDEHQIHLQNQTAPPFANLDFADFGDHRVHQEKPLVRGDQAIHDAIGRNNDHSLFAWVTTTYTTGWLVCDDGAGEVADFLHLVNGTLTAIHVKGAQSTSSTRNVAVTAYQEVVAQAVKNLRLLDNRALVGRFTTPRIARPAAWLDGTRHTDLSGFVSALRARTTLNKTQVVIVQPHLLRPVHDAARKAAEEGKPTRDSRSLALLDGLLRSARRTVISHWDDLTVIGSE</sequence>
<dbReference type="RefSeq" id="WP_098509872.1">
    <property type="nucleotide sequence ID" value="NZ_JBIAKZ010000010.1"/>
</dbReference>
<dbReference type="EMBL" id="PDJK01000001">
    <property type="protein sequence ID" value="PFG57255.1"/>
    <property type="molecule type" value="Genomic_DNA"/>
</dbReference>
<evidence type="ECO:0000313" key="2">
    <source>
        <dbReference type="Proteomes" id="UP000243542"/>
    </source>
</evidence>